<dbReference type="RefSeq" id="WP_184249282.1">
    <property type="nucleotide sequence ID" value="NZ_JACHLR010000022.1"/>
</dbReference>
<evidence type="ECO:0000313" key="4">
    <source>
        <dbReference type="Proteomes" id="UP000555448"/>
    </source>
</evidence>
<feature type="signal peptide" evidence="2">
    <location>
        <begin position="1"/>
        <end position="22"/>
    </location>
</feature>
<feature type="chain" id="PRO_5030726245" description="Lipoprotein" evidence="2">
    <location>
        <begin position="23"/>
        <end position="172"/>
    </location>
</feature>
<evidence type="ECO:0008006" key="5">
    <source>
        <dbReference type="Google" id="ProtNLM"/>
    </source>
</evidence>
<dbReference type="EMBL" id="JACHLR010000022">
    <property type="protein sequence ID" value="MBB4860468.1"/>
    <property type="molecule type" value="Genomic_DNA"/>
</dbReference>
<accession>A0A7W7NXA6</accession>
<keyword evidence="4" id="KW-1185">Reference proteome</keyword>
<dbReference type="PROSITE" id="PS51257">
    <property type="entry name" value="PROKAR_LIPOPROTEIN"/>
    <property type="match status" value="1"/>
</dbReference>
<dbReference type="Proteomes" id="UP000555448">
    <property type="component" value="Unassembled WGS sequence"/>
</dbReference>
<dbReference type="Gene3D" id="3.30.10.10">
    <property type="entry name" value="Trypsin Inhibitor V, subunit A"/>
    <property type="match status" value="1"/>
</dbReference>
<protein>
    <recommendedName>
        <fullName evidence="5">Lipoprotein</fullName>
    </recommendedName>
</protein>
<keyword evidence="2" id="KW-0732">Signal</keyword>
<evidence type="ECO:0000256" key="1">
    <source>
        <dbReference type="SAM" id="MobiDB-lite"/>
    </source>
</evidence>
<dbReference type="AlphaFoldDB" id="A0A7W7NXA6"/>
<feature type="region of interest" description="Disordered" evidence="1">
    <location>
        <begin position="61"/>
        <end position="87"/>
    </location>
</feature>
<proteinExistence type="predicted"/>
<comment type="caution">
    <text evidence="3">The sequence shown here is derived from an EMBL/GenBank/DDBJ whole genome shotgun (WGS) entry which is preliminary data.</text>
</comment>
<organism evidence="3 4">
    <name type="scientific">Novosphingobium chloroacetimidivorans</name>
    <dbReference type="NCBI Taxonomy" id="1428314"/>
    <lineage>
        <taxon>Bacteria</taxon>
        <taxon>Pseudomonadati</taxon>
        <taxon>Pseudomonadota</taxon>
        <taxon>Alphaproteobacteria</taxon>
        <taxon>Sphingomonadales</taxon>
        <taxon>Sphingomonadaceae</taxon>
        <taxon>Novosphingobium</taxon>
    </lineage>
</organism>
<sequence>MISVSKAAILPCALLGPALLMAGCNREAPRQTDDFAERIAATPAANGQPAPMVPQLDPKQVAAERERAEKAGAVQSDEQSESAVKGPYADLVVPPSVQSDAKAAEPCRAVAMSRFLGQQDSPALRQQVTAANQAPGGIRFVRAGNKVNAGEQPGRLNVMLDTGSVVRDFRCG</sequence>
<gene>
    <name evidence="3" type="ORF">HNO88_003811</name>
</gene>
<name>A0A7W7NXA6_9SPHN</name>
<reference evidence="3 4" key="1">
    <citation type="submission" date="2020-08" db="EMBL/GenBank/DDBJ databases">
        <title>Functional genomics of gut bacteria from endangered species of beetles.</title>
        <authorList>
            <person name="Carlos-Shanley C."/>
        </authorList>
    </citation>
    <scope>NUCLEOTIDE SEQUENCE [LARGE SCALE GENOMIC DNA]</scope>
    <source>
        <strain evidence="3 4">S00245</strain>
    </source>
</reference>
<evidence type="ECO:0000256" key="2">
    <source>
        <dbReference type="SAM" id="SignalP"/>
    </source>
</evidence>
<evidence type="ECO:0000313" key="3">
    <source>
        <dbReference type="EMBL" id="MBB4860468.1"/>
    </source>
</evidence>